<dbReference type="AlphaFoldDB" id="A0A941II89"/>
<gene>
    <name evidence="4" type="ORF">KDK95_23945</name>
</gene>
<dbReference type="Proteomes" id="UP000676325">
    <property type="component" value="Unassembled WGS sequence"/>
</dbReference>
<dbReference type="GO" id="GO:0016787">
    <property type="term" value="F:hydrolase activity"/>
    <property type="evidence" value="ECO:0007669"/>
    <property type="project" value="UniProtKB-KW"/>
</dbReference>
<feature type="domain" description="Non-reducing end beta-L-arabinofuranosidase-like GH127 C-terminal" evidence="3">
    <location>
        <begin position="523"/>
        <end position="642"/>
    </location>
</feature>
<dbReference type="Pfam" id="PF07944">
    <property type="entry name" value="Beta-AFase-like_GH127_cat"/>
    <property type="match status" value="1"/>
</dbReference>
<sequence length="647" mass="70380">MTADRSAAPGPVGELGAAAVLRALPAGAVRLGPGFWSARVTANAERSLNAGLERMTEAGTLENLELAAGTRHGAYHGKLPFLDTDVYKWLEAVAWHVQSTGSAEWLEKADEVIALVAAAQQEDGYINSYTTVVRGGERWADLPSGHEMYCAGHLIQAGIAHRRATGRTSLFDIAERFAALLVTQFGEDGEQVGYCGHPEVETALVELYRETGNAAYLRLADRFITLRGSGQMGDRPFGRRYWQDLVPVRELRALHGHAVRALYLATGVTDVYLETGEAALLDVLRAQWEDLLRGKTYITGGTGARHRDEALGDAFELPADEAYTETCAAIALMQWAWRMQLATGESQYADIFERVMYNGFLAGVSLVGDRYFYVNPLQVRSDTTLGPDGRQAWFSCACCPPNVMRTLASLTHYFATSDDDGLQIHQYASGEIRTEWGAGVNVETGYPFDGTVRLAIPPASAGTWTLALRIPAWARGATTVLLNGAPVAGTGNDGTLGADVDYVRLTRTWHAGDVVELDFPLRPRLTVADPRVDDARGCVAIERGPLVYCAEHLDQDSDLRDLMLAGHPWDGAPIEIDGTTLPTVLIDATARSLDTKDPWPYRELGGPDKSAAAGHAAHTRVTAIPYLAWANRTYGAMRVWLPHEEAN</sequence>
<feature type="domain" description="Non-reducing end beta-L-arabinofuranosidase-like GH127 middle" evidence="2">
    <location>
        <begin position="422"/>
        <end position="521"/>
    </location>
</feature>
<dbReference type="InterPro" id="IPR049046">
    <property type="entry name" value="Beta-AFase-like_GH127_middle"/>
</dbReference>
<dbReference type="SUPFAM" id="SSF48208">
    <property type="entry name" value="Six-hairpin glycosidases"/>
    <property type="match status" value="1"/>
</dbReference>
<evidence type="ECO:0000313" key="4">
    <source>
        <dbReference type="EMBL" id="MBR7829380.1"/>
    </source>
</evidence>
<keyword evidence="5" id="KW-1185">Reference proteome</keyword>
<feature type="domain" description="Non-reducing end beta-L-arabinofuranosidase-like GH127 catalytic" evidence="1">
    <location>
        <begin position="28"/>
        <end position="411"/>
    </location>
</feature>
<dbReference type="PANTHER" id="PTHR43465">
    <property type="entry name" value="DUF1680 DOMAIN PROTEIN (AFU_ORTHOLOGUE AFUA_1G08910)"/>
    <property type="match status" value="1"/>
</dbReference>
<comment type="caution">
    <text evidence="4">The sequence shown here is derived from an EMBL/GenBank/DDBJ whole genome shotgun (WGS) entry which is preliminary data.</text>
</comment>
<protein>
    <submittedName>
        <fullName evidence="4">Glycoside hydrolase family 127 protein</fullName>
    </submittedName>
</protein>
<proteinExistence type="predicted"/>
<dbReference type="Pfam" id="PF20736">
    <property type="entry name" value="Glyco_hydro127M"/>
    <property type="match status" value="1"/>
</dbReference>
<evidence type="ECO:0000259" key="1">
    <source>
        <dbReference type="Pfam" id="PF07944"/>
    </source>
</evidence>
<dbReference type="GO" id="GO:0005975">
    <property type="term" value="P:carbohydrate metabolic process"/>
    <property type="evidence" value="ECO:0007669"/>
    <property type="project" value="InterPro"/>
</dbReference>
<name>A0A941II89_9ACTN</name>
<evidence type="ECO:0000313" key="5">
    <source>
        <dbReference type="Proteomes" id="UP000676325"/>
    </source>
</evidence>
<reference evidence="4" key="1">
    <citation type="submission" date="2021-04" db="EMBL/GenBank/DDBJ databases">
        <title>Genome based classification of Actinospica acidithermotolerans sp. nov., an actinobacterium isolated from an Indonesian hot spring.</title>
        <authorList>
            <person name="Kusuma A.B."/>
            <person name="Putra K.E."/>
            <person name="Nafisah S."/>
            <person name="Loh J."/>
            <person name="Nouioui I."/>
            <person name="Goodfellow M."/>
        </authorList>
    </citation>
    <scope>NUCLEOTIDE SEQUENCE</scope>
    <source>
        <strain evidence="4">MGRD01-02</strain>
    </source>
</reference>
<dbReference type="RefSeq" id="WP_212520515.1">
    <property type="nucleotide sequence ID" value="NZ_JAGSOH010000084.1"/>
</dbReference>
<dbReference type="InterPro" id="IPR012878">
    <property type="entry name" value="Beta-AFase-like_GH127_cat"/>
</dbReference>
<dbReference type="InterPro" id="IPR049174">
    <property type="entry name" value="Beta-AFase-like"/>
</dbReference>
<dbReference type="Pfam" id="PF20737">
    <property type="entry name" value="Glyco_hydro127C"/>
    <property type="match status" value="1"/>
</dbReference>
<organism evidence="4 5">
    <name type="scientific">Actinospica acidithermotolerans</name>
    <dbReference type="NCBI Taxonomy" id="2828514"/>
    <lineage>
        <taxon>Bacteria</taxon>
        <taxon>Bacillati</taxon>
        <taxon>Actinomycetota</taxon>
        <taxon>Actinomycetes</taxon>
        <taxon>Catenulisporales</taxon>
        <taxon>Actinospicaceae</taxon>
        <taxon>Actinospica</taxon>
    </lineage>
</organism>
<keyword evidence="4" id="KW-0378">Hydrolase</keyword>
<dbReference type="EMBL" id="JAGSOH010000084">
    <property type="protein sequence ID" value="MBR7829380.1"/>
    <property type="molecule type" value="Genomic_DNA"/>
</dbReference>
<accession>A0A941II89</accession>
<evidence type="ECO:0000259" key="2">
    <source>
        <dbReference type="Pfam" id="PF20736"/>
    </source>
</evidence>
<dbReference type="InterPro" id="IPR049049">
    <property type="entry name" value="Beta-AFase-like_GH127_C"/>
</dbReference>
<dbReference type="PANTHER" id="PTHR43465:SF2">
    <property type="entry name" value="DUF1680 DOMAIN PROTEIN (AFU_ORTHOLOGUE AFUA_1G08910)"/>
    <property type="match status" value="1"/>
</dbReference>
<evidence type="ECO:0000259" key="3">
    <source>
        <dbReference type="Pfam" id="PF20737"/>
    </source>
</evidence>
<dbReference type="InterPro" id="IPR008928">
    <property type="entry name" value="6-hairpin_glycosidase_sf"/>
</dbReference>